<protein>
    <submittedName>
        <fullName evidence="2">Uncharacterized protein</fullName>
    </submittedName>
</protein>
<dbReference type="EMBL" id="CP031761">
    <property type="protein sequence ID" value="AXR03983.1"/>
    <property type="molecule type" value="Genomic_DNA"/>
</dbReference>
<sequence>MGARLKDINICALSLLAIVPFTLETAVFSSGFISLDSSKDQRLLQNTLIFGAHFLIDLMVVFPLTYRVELTRKLFPKFKTRYTFADAIMPWLAIFSVCMSFAALVENYLRNAKGVNLTFFFYSFDVSGYLIYSANCLILLILAAVTYKEAYDYALPSLRKKR</sequence>
<accession>A0AAD0RSR4</accession>
<evidence type="ECO:0000256" key="1">
    <source>
        <dbReference type="SAM" id="Phobius"/>
    </source>
</evidence>
<name>A0AAD0RSR4_PSEO7</name>
<feature type="transmembrane region" description="Helical" evidence="1">
    <location>
        <begin position="129"/>
        <end position="147"/>
    </location>
</feature>
<feature type="transmembrane region" description="Helical" evidence="1">
    <location>
        <begin position="12"/>
        <end position="35"/>
    </location>
</feature>
<dbReference type="Proteomes" id="UP000258102">
    <property type="component" value="Chromosome 1"/>
</dbReference>
<gene>
    <name evidence="2" type="ORF">D0511_16195</name>
</gene>
<reference evidence="2 3" key="1">
    <citation type="submission" date="2018-08" db="EMBL/GenBank/DDBJ databases">
        <title>Whole Genome Sequences of Two Pseudoalteromonas piscicida Strains, DE1-A and DE2-A, which Exhibit Strong Antibacterial Activity against Vibrio vulnificus.</title>
        <authorList>
            <person name="Richards G.P."/>
            <person name="Needleman D.S."/>
            <person name="Watson M.A."/>
            <person name="Polson S.W."/>
        </authorList>
    </citation>
    <scope>NUCLEOTIDE SEQUENCE [LARGE SCALE GENOMIC DNA]</scope>
    <source>
        <strain evidence="2 3">DE2-A</strain>
    </source>
</reference>
<dbReference type="AlphaFoldDB" id="A0AAD0RSR4"/>
<keyword evidence="1" id="KW-0472">Membrane</keyword>
<organism evidence="2 3">
    <name type="scientific">Pseudoalteromonas piscicida</name>
    <dbReference type="NCBI Taxonomy" id="43662"/>
    <lineage>
        <taxon>Bacteria</taxon>
        <taxon>Pseudomonadati</taxon>
        <taxon>Pseudomonadota</taxon>
        <taxon>Gammaproteobacteria</taxon>
        <taxon>Alteromonadales</taxon>
        <taxon>Pseudoalteromonadaceae</taxon>
        <taxon>Pseudoalteromonas</taxon>
    </lineage>
</organism>
<feature type="transmembrane region" description="Helical" evidence="1">
    <location>
        <begin position="87"/>
        <end position="109"/>
    </location>
</feature>
<evidence type="ECO:0000313" key="2">
    <source>
        <dbReference type="EMBL" id="AXR03983.1"/>
    </source>
</evidence>
<keyword evidence="1" id="KW-0812">Transmembrane</keyword>
<proteinExistence type="predicted"/>
<keyword evidence="1" id="KW-1133">Transmembrane helix</keyword>
<evidence type="ECO:0000313" key="3">
    <source>
        <dbReference type="Proteomes" id="UP000258102"/>
    </source>
</evidence>
<feature type="transmembrane region" description="Helical" evidence="1">
    <location>
        <begin position="47"/>
        <end position="66"/>
    </location>
</feature>
<dbReference type="KEGG" id="ppis:B1L02_16140"/>